<proteinExistence type="predicted"/>
<organism evidence="1 2">
    <name type="scientific">Gonapodya prolifera (strain JEL478)</name>
    <name type="common">Monoblepharis prolifera</name>
    <dbReference type="NCBI Taxonomy" id="1344416"/>
    <lineage>
        <taxon>Eukaryota</taxon>
        <taxon>Fungi</taxon>
        <taxon>Fungi incertae sedis</taxon>
        <taxon>Chytridiomycota</taxon>
        <taxon>Chytridiomycota incertae sedis</taxon>
        <taxon>Monoblepharidomycetes</taxon>
        <taxon>Monoblepharidales</taxon>
        <taxon>Gonapodyaceae</taxon>
        <taxon>Gonapodya</taxon>
    </lineage>
</organism>
<protein>
    <recommendedName>
        <fullName evidence="3">F-box domain-containing protein</fullName>
    </recommendedName>
</protein>
<reference evidence="1 2" key="1">
    <citation type="journal article" date="2015" name="Genome Biol. Evol.">
        <title>Phylogenomic analyses indicate that early fungi evolved digesting cell walls of algal ancestors of land plants.</title>
        <authorList>
            <person name="Chang Y."/>
            <person name="Wang S."/>
            <person name="Sekimoto S."/>
            <person name="Aerts A.L."/>
            <person name="Choi C."/>
            <person name="Clum A."/>
            <person name="LaButti K.M."/>
            <person name="Lindquist E.A."/>
            <person name="Yee Ngan C."/>
            <person name="Ohm R.A."/>
            <person name="Salamov A.A."/>
            <person name="Grigoriev I.V."/>
            <person name="Spatafora J.W."/>
            <person name="Berbee M.L."/>
        </authorList>
    </citation>
    <scope>NUCLEOTIDE SEQUENCE [LARGE SCALE GENOMIC DNA]</scope>
    <source>
        <strain evidence="1 2">JEL478</strain>
    </source>
</reference>
<evidence type="ECO:0008006" key="3">
    <source>
        <dbReference type="Google" id="ProtNLM"/>
    </source>
</evidence>
<keyword evidence="2" id="KW-1185">Reference proteome</keyword>
<name>A0A139A987_GONPJ</name>
<feature type="non-terminal residue" evidence="1">
    <location>
        <position position="647"/>
    </location>
</feature>
<accession>A0A139A987</accession>
<sequence>MAAVLPRELCVQIALRLEPVELYGKLRLVNRVFRRSALVALKSQFDTMIAQEWGPQFADQLYEIHSKGLLKGGWEGLGGLIAKIVDFRHRNDVFLLVAAIRRFENDISSWKEEGGDVSFFEREGCTRQEQSWADVLSGIQIQDPRQVAVLLRSIYSFKRHEARLGVGRVLLHCSYLSREASRKTIHALSGMGFFASHHSEATQPKEIMNALSQIVILDSLSMKDLLKMAKNAGLLASKNNQGETYTLLLSQLSRAYPFPNSERAVEQNINHLLELKDIVELPIYSRMMVTSWSARVCSVLQRMESPRDDKVKFLCNVLRACTEPRENIVVLSHFMANGTDMAILATEAVDELSLLIEASYDYWYYNTTQSGNQLSITLAAILSLGVTVNSSTDSEMGAKAIAMMLKALCEPLQSSPIIEAPRFDWRFTFLSQILSEWITRGLVNAEITAQALAEFALGDRIPRYGYVGAIANHIMEQQAPSLPQASELVSSLAKRLWLHESTKHASDTLYRQFLLEKPCDENFLPAVGTLKAMKGFVRNAKLKNQMMVSGEKELICVVKLHRVPSDLVVKTVLLDLRDSFSDGGWFLYALAMRHGGKSGQEARKVFSGVGTCCPQSAIGAFTQGADVTRGMRWWEISLRPSSHYDEE</sequence>
<evidence type="ECO:0000313" key="1">
    <source>
        <dbReference type="EMBL" id="KXS12963.1"/>
    </source>
</evidence>
<gene>
    <name evidence="1" type="ORF">M427DRAFT_146857</name>
</gene>
<dbReference type="Proteomes" id="UP000070544">
    <property type="component" value="Unassembled WGS sequence"/>
</dbReference>
<evidence type="ECO:0000313" key="2">
    <source>
        <dbReference type="Proteomes" id="UP000070544"/>
    </source>
</evidence>
<dbReference type="AlphaFoldDB" id="A0A139A987"/>
<dbReference type="EMBL" id="KQ965783">
    <property type="protein sequence ID" value="KXS12963.1"/>
    <property type="molecule type" value="Genomic_DNA"/>
</dbReference>